<keyword evidence="2" id="KW-0819">tRNA processing</keyword>
<comment type="caution">
    <text evidence="4">The sequence shown here is derived from an EMBL/GenBank/DDBJ whole genome shotgun (WGS) entry which is preliminary data.</text>
</comment>
<evidence type="ECO:0000256" key="1">
    <source>
        <dbReference type="ARBA" id="ARBA00005736"/>
    </source>
</evidence>
<evidence type="ECO:0000313" key="5">
    <source>
        <dbReference type="Proteomes" id="UP001632038"/>
    </source>
</evidence>
<feature type="domain" description="tRNA-splicing endonuclease subunit Sen54 N-terminal" evidence="3">
    <location>
        <begin position="215"/>
        <end position="270"/>
    </location>
</feature>
<comment type="similarity">
    <text evidence="1">Belongs to the SEN54 family.</text>
</comment>
<accession>A0ABD3CSM1</accession>
<gene>
    <name evidence="4" type="ORF">CASFOL_024825</name>
</gene>
<dbReference type="InterPro" id="IPR024336">
    <property type="entry name" value="tRNA_splic_suSen54_N"/>
</dbReference>
<dbReference type="EMBL" id="JAVIJP010000032">
    <property type="protein sequence ID" value="KAL3631841.1"/>
    <property type="molecule type" value="Genomic_DNA"/>
</dbReference>
<evidence type="ECO:0000259" key="3">
    <source>
        <dbReference type="Pfam" id="PF12928"/>
    </source>
</evidence>
<dbReference type="Proteomes" id="UP001632038">
    <property type="component" value="Unassembled WGS sequence"/>
</dbReference>
<dbReference type="PANTHER" id="PTHR21027:SF1">
    <property type="entry name" value="TRNA-SPLICING ENDONUCLEASE SUBUNIT SEN54"/>
    <property type="match status" value="1"/>
</dbReference>
<reference evidence="5" key="1">
    <citation type="journal article" date="2024" name="IScience">
        <title>Strigolactones Initiate the Formation of Haustorium-like Structures in Castilleja.</title>
        <authorList>
            <person name="Buerger M."/>
            <person name="Peterson D."/>
            <person name="Chory J."/>
        </authorList>
    </citation>
    <scope>NUCLEOTIDE SEQUENCE [LARGE SCALE GENOMIC DNA]</scope>
</reference>
<dbReference type="Pfam" id="PF12928">
    <property type="entry name" value="tRNA_int_end_N2"/>
    <property type="match status" value="1"/>
</dbReference>
<name>A0ABD3CSM1_9LAMI</name>
<dbReference type="InterPro" id="IPR024337">
    <property type="entry name" value="tRNA_splic_suSen54"/>
</dbReference>
<protein>
    <recommendedName>
        <fullName evidence="3">tRNA-splicing endonuclease subunit Sen54 N-terminal domain-containing protein</fullName>
    </recommendedName>
</protein>
<sequence>MADGLDSKPNPGMTVDECENMIQRSLRTPMVRFLREHLEKSGCGIGSNFIKAVKCPGATAGGYVKGQGIVVCSNHLQIQDEVTQVVIHELIHAYDECRAANLDWSDCAHHACSEIRAGHLSGDCHYKRELLRGFMKLRGHEQECVRRRVMKSVSANPYCSEAAAKDAMEAVWDTCYNDTRDGTRDSDDDDYQDRDYDLATLAMEETHGSLDELQFRKEASKAQWIEELLMAEVAEKRGKMWTTTGISRDGKTYCSIEETLYLAEIGALDISNSDDKPLPLSDIYGKLTEDKKNIHGCSWESFEAYRHLKSLGYIVGRHGVPWSMKNNAKPKIEAREDNSFITEMFDKLDFGETRPIFDVYSPNSKFRKSAPGHPYFVLCLTSGYPPSKQEIENLETRCSGIPLKFCVVEHGRVSFLSFTKVELPILP</sequence>
<evidence type="ECO:0000313" key="4">
    <source>
        <dbReference type="EMBL" id="KAL3631841.1"/>
    </source>
</evidence>
<dbReference type="Pfam" id="PF09768">
    <property type="entry name" value="Peptidase_M76"/>
    <property type="match status" value="1"/>
</dbReference>
<dbReference type="PANTHER" id="PTHR21027">
    <property type="entry name" value="TRNA-SPLICING ENDONUCLEASE SUBUNIT SEN54"/>
    <property type="match status" value="1"/>
</dbReference>
<evidence type="ECO:0000256" key="2">
    <source>
        <dbReference type="ARBA" id="ARBA00022694"/>
    </source>
</evidence>
<keyword evidence="5" id="KW-1185">Reference proteome</keyword>
<proteinExistence type="inferred from homology"/>
<organism evidence="4 5">
    <name type="scientific">Castilleja foliolosa</name>
    <dbReference type="NCBI Taxonomy" id="1961234"/>
    <lineage>
        <taxon>Eukaryota</taxon>
        <taxon>Viridiplantae</taxon>
        <taxon>Streptophyta</taxon>
        <taxon>Embryophyta</taxon>
        <taxon>Tracheophyta</taxon>
        <taxon>Spermatophyta</taxon>
        <taxon>Magnoliopsida</taxon>
        <taxon>eudicotyledons</taxon>
        <taxon>Gunneridae</taxon>
        <taxon>Pentapetalae</taxon>
        <taxon>asterids</taxon>
        <taxon>lamiids</taxon>
        <taxon>Lamiales</taxon>
        <taxon>Orobanchaceae</taxon>
        <taxon>Pedicularideae</taxon>
        <taxon>Castillejinae</taxon>
        <taxon>Castilleja</taxon>
    </lineage>
</organism>
<dbReference type="GO" id="GO:0008033">
    <property type="term" value="P:tRNA processing"/>
    <property type="evidence" value="ECO:0007669"/>
    <property type="project" value="UniProtKB-KW"/>
</dbReference>
<dbReference type="AlphaFoldDB" id="A0ABD3CSM1"/>
<dbReference type="InterPro" id="IPR019165">
    <property type="entry name" value="Peptidase_M76_ATP23"/>
</dbReference>